<evidence type="ECO:0000259" key="9">
    <source>
        <dbReference type="Pfam" id="PF00326"/>
    </source>
</evidence>
<dbReference type="PANTHER" id="PTHR42776">
    <property type="entry name" value="SERINE PEPTIDASE S9 FAMILY MEMBER"/>
    <property type="match status" value="1"/>
</dbReference>
<dbReference type="SUPFAM" id="SSF82171">
    <property type="entry name" value="DPP6 N-terminal domain-like"/>
    <property type="match status" value="1"/>
</dbReference>
<evidence type="ECO:0000256" key="3">
    <source>
        <dbReference type="ARBA" id="ARBA00010040"/>
    </source>
</evidence>
<keyword evidence="7" id="KW-0378">Hydrolase</keyword>
<comment type="subunit">
    <text evidence="4">Homotetramer.</text>
</comment>
<evidence type="ECO:0000256" key="8">
    <source>
        <dbReference type="SAM" id="MobiDB-lite"/>
    </source>
</evidence>
<evidence type="ECO:0000256" key="5">
    <source>
        <dbReference type="ARBA" id="ARBA00012917"/>
    </source>
</evidence>
<dbReference type="SUPFAM" id="SSF53474">
    <property type="entry name" value="alpha/beta-Hydrolases"/>
    <property type="match status" value="1"/>
</dbReference>
<evidence type="ECO:0000256" key="1">
    <source>
        <dbReference type="ARBA" id="ARBA00000721"/>
    </source>
</evidence>
<dbReference type="GO" id="GO:0005737">
    <property type="term" value="C:cytoplasm"/>
    <property type="evidence" value="ECO:0007669"/>
    <property type="project" value="UniProtKB-SubCell"/>
</dbReference>
<name>A0AAN9VHS6_9ORTH</name>
<dbReference type="InterPro" id="IPR029058">
    <property type="entry name" value="AB_hydrolase_fold"/>
</dbReference>
<comment type="catalytic activity">
    <reaction evidence="1">
        <text>Cleavage of an N-acetyl or N-formyl amino acid from the N-terminus of a polypeptide.</text>
        <dbReference type="EC" id="3.4.19.1"/>
    </reaction>
</comment>
<dbReference type="GO" id="GO:0006508">
    <property type="term" value="P:proteolysis"/>
    <property type="evidence" value="ECO:0007669"/>
    <property type="project" value="InterPro"/>
</dbReference>
<dbReference type="InterPro" id="IPR045550">
    <property type="entry name" value="AARE_N"/>
</dbReference>
<dbReference type="PANTHER" id="PTHR42776:SF4">
    <property type="entry name" value="ACYLAMINO-ACID-RELEASING ENZYME"/>
    <property type="match status" value="1"/>
</dbReference>
<comment type="subcellular location">
    <subcellularLocation>
        <location evidence="2">Cytoplasm</location>
    </subcellularLocation>
</comment>
<dbReference type="Gene3D" id="3.40.50.1820">
    <property type="entry name" value="alpha/beta hydrolase"/>
    <property type="match status" value="1"/>
</dbReference>
<keyword evidence="6" id="KW-0963">Cytoplasm</keyword>
<accession>A0AAN9VHS6</accession>
<evidence type="ECO:0000256" key="7">
    <source>
        <dbReference type="ARBA" id="ARBA00022801"/>
    </source>
</evidence>
<feature type="region of interest" description="Disordered" evidence="8">
    <location>
        <begin position="163"/>
        <end position="182"/>
    </location>
</feature>
<dbReference type="EC" id="3.4.19.1" evidence="5"/>
<dbReference type="EMBL" id="JAZDUA010000289">
    <property type="protein sequence ID" value="KAK7862070.1"/>
    <property type="molecule type" value="Genomic_DNA"/>
</dbReference>
<evidence type="ECO:0000256" key="2">
    <source>
        <dbReference type="ARBA" id="ARBA00004496"/>
    </source>
</evidence>
<evidence type="ECO:0000313" key="11">
    <source>
        <dbReference type="EMBL" id="KAK7862070.1"/>
    </source>
</evidence>
<evidence type="ECO:0000256" key="6">
    <source>
        <dbReference type="ARBA" id="ARBA00022490"/>
    </source>
</evidence>
<feature type="domain" description="Acylamino-acid-releasing enzyme N-terminal" evidence="10">
    <location>
        <begin position="11"/>
        <end position="443"/>
    </location>
</feature>
<dbReference type="Pfam" id="PF19283">
    <property type="entry name" value="APEH_N"/>
    <property type="match status" value="1"/>
</dbReference>
<proteinExistence type="inferred from homology"/>
<keyword evidence="12" id="KW-1185">Reference proteome</keyword>
<dbReference type="AlphaFoldDB" id="A0AAN9VHS6"/>
<reference evidence="11 12" key="1">
    <citation type="submission" date="2024-03" db="EMBL/GenBank/DDBJ databases">
        <title>The genome assembly and annotation of the cricket Gryllus longicercus Weissman &amp; Gray.</title>
        <authorList>
            <person name="Szrajer S."/>
            <person name="Gray D."/>
            <person name="Ylla G."/>
        </authorList>
    </citation>
    <scope>NUCLEOTIDE SEQUENCE [LARGE SCALE GENOMIC DNA]</scope>
    <source>
        <strain evidence="11">DAG 2021-001</strain>
        <tissue evidence="11">Whole body minus gut</tissue>
    </source>
</reference>
<comment type="caution">
    <text evidence="11">The sequence shown here is derived from an EMBL/GenBank/DDBJ whole genome shotgun (WGS) entry which is preliminary data.</text>
</comment>
<protein>
    <recommendedName>
        <fullName evidence="5">acylaminoacyl-peptidase</fullName>
        <ecNumber evidence="5">3.4.19.1</ecNumber>
    </recommendedName>
</protein>
<evidence type="ECO:0000256" key="4">
    <source>
        <dbReference type="ARBA" id="ARBA00011881"/>
    </source>
</evidence>
<dbReference type="InterPro" id="IPR001375">
    <property type="entry name" value="Peptidase_S9_cat"/>
</dbReference>
<evidence type="ECO:0000259" key="10">
    <source>
        <dbReference type="Pfam" id="PF19283"/>
    </source>
</evidence>
<feature type="domain" description="Peptidase S9 prolyl oligopeptidase catalytic" evidence="9">
    <location>
        <begin position="509"/>
        <end position="717"/>
    </location>
</feature>
<gene>
    <name evidence="11" type="ORF">R5R35_011489</name>
</gene>
<comment type="similarity">
    <text evidence="3">Belongs to the peptidase S9C family.</text>
</comment>
<dbReference type="GO" id="GO:0008242">
    <property type="term" value="F:omega peptidase activity"/>
    <property type="evidence" value="ECO:0007669"/>
    <property type="project" value="UniProtKB-EC"/>
</dbReference>
<evidence type="ECO:0000313" key="12">
    <source>
        <dbReference type="Proteomes" id="UP001378592"/>
    </source>
</evidence>
<sequence length="719" mass="80079">MPAPQVEKIVEIYRALAKFPSPTSARILNKNNQSQFSVVSSWTQRNLEYGKMTKFQVFHHVDVCTKKSSSALPTDSSNVLSFSVSPTEENSAVLRELPDNSNSTKKQQFLEVWEKTHLLKNYDLGALDVHGDVYSDELGSFEWSPCEEKLLYVAEKKYPKSEPFYKPKSQEKKNNGNEDSKVTKGNEYLFRQDWGEQLLGKCESVIGICNLKTDIISILDGIPENFVPGQVIWTPDGNGVVGVVWNVVPRKLGLIFCTNRESYIFHLTVNGDFSLLSAKGKAVRSPRFSPNGEKLVWLERDAGGPHHSAHRLMCLSWATKESRIVVDTVSKEIQIQGGESFYGLFNLSLPKRCWTANSNGIVLSTPQKYAVNSFLVNLDTNSVTALKIDEGSLTALDVWNDVVICSNSSFNKPPVLLLGKLQNILKNIDKEESASVNWFQISESRPNFILKEIAYHYLTIVDKEEQNTSCNTFSAMYIGPNTSPRPGDLPLIVLPHGGPHSSNCNMFLMNIALFNLLGFGVLLINYRGSIGAGQDNVNFLLGNIGVTDVKDVRLATKEVLEKFPVHSADKVLLYGGSHGGFLVTHLSGQFPTDYKAVVAINPVIDVAAMFYISDIPDWSCVEANVPYNITGNIPIEAFEKMKKCSPLNFCSPSSPPTLLLIGKKDARVPGSQGMDFYYSLKANHVKTKLLLYDDNHSLSQVPVEMDELINAILWFFEHL</sequence>
<dbReference type="Pfam" id="PF00326">
    <property type="entry name" value="Peptidase_S9"/>
    <property type="match status" value="1"/>
</dbReference>
<dbReference type="GO" id="GO:0004252">
    <property type="term" value="F:serine-type endopeptidase activity"/>
    <property type="evidence" value="ECO:0007669"/>
    <property type="project" value="TreeGrafter"/>
</dbReference>
<organism evidence="11 12">
    <name type="scientific">Gryllus longicercus</name>
    <dbReference type="NCBI Taxonomy" id="2509291"/>
    <lineage>
        <taxon>Eukaryota</taxon>
        <taxon>Metazoa</taxon>
        <taxon>Ecdysozoa</taxon>
        <taxon>Arthropoda</taxon>
        <taxon>Hexapoda</taxon>
        <taxon>Insecta</taxon>
        <taxon>Pterygota</taxon>
        <taxon>Neoptera</taxon>
        <taxon>Polyneoptera</taxon>
        <taxon>Orthoptera</taxon>
        <taxon>Ensifera</taxon>
        <taxon>Gryllidea</taxon>
        <taxon>Grylloidea</taxon>
        <taxon>Gryllidae</taxon>
        <taxon>Gryllinae</taxon>
        <taxon>Gryllus</taxon>
    </lineage>
</organism>
<dbReference type="Proteomes" id="UP001378592">
    <property type="component" value="Unassembled WGS sequence"/>
</dbReference>